<dbReference type="Gramene" id="Mp7g08230.1">
    <property type="protein sequence ID" value="Mp7g08230.1.cds1"/>
    <property type="gene ID" value="Mp7g08230"/>
</dbReference>
<keyword evidence="2" id="KW-1185">Reference proteome</keyword>
<name>A0A2R6W5S0_MARPO</name>
<proteinExistence type="predicted"/>
<organism evidence="1 2">
    <name type="scientific">Marchantia polymorpha</name>
    <name type="common">Common liverwort</name>
    <name type="synonym">Marchantia aquatica</name>
    <dbReference type="NCBI Taxonomy" id="3197"/>
    <lineage>
        <taxon>Eukaryota</taxon>
        <taxon>Viridiplantae</taxon>
        <taxon>Streptophyta</taxon>
        <taxon>Embryophyta</taxon>
        <taxon>Marchantiophyta</taxon>
        <taxon>Marchantiopsida</taxon>
        <taxon>Marchantiidae</taxon>
        <taxon>Marchantiales</taxon>
        <taxon>Marchantiaceae</taxon>
        <taxon>Marchantia</taxon>
    </lineage>
</organism>
<reference evidence="2" key="1">
    <citation type="journal article" date="2017" name="Cell">
        <title>Insights into land plant evolution garnered from the Marchantia polymorpha genome.</title>
        <authorList>
            <person name="Bowman J.L."/>
            <person name="Kohchi T."/>
            <person name="Yamato K.T."/>
            <person name="Jenkins J."/>
            <person name="Shu S."/>
            <person name="Ishizaki K."/>
            <person name="Yamaoka S."/>
            <person name="Nishihama R."/>
            <person name="Nakamura Y."/>
            <person name="Berger F."/>
            <person name="Adam C."/>
            <person name="Aki S.S."/>
            <person name="Althoff F."/>
            <person name="Araki T."/>
            <person name="Arteaga-Vazquez M.A."/>
            <person name="Balasubrmanian S."/>
            <person name="Barry K."/>
            <person name="Bauer D."/>
            <person name="Boehm C.R."/>
            <person name="Briginshaw L."/>
            <person name="Caballero-Perez J."/>
            <person name="Catarino B."/>
            <person name="Chen F."/>
            <person name="Chiyoda S."/>
            <person name="Chovatia M."/>
            <person name="Davies K.M."/>
            <person name="Delmans M."/>
            <person name="Demura T."/>
            <person name="Dierschke T."/>
            <person name="Dolan L."/>
            <person name="Dorantes-Acosta A.E."/>
            <person name="Eklund D.M."/>
            <person name="Florent S.N."/>
            <person name="Flores-Sandoval E."/>
            <person name="Fujiyama A."/>
            <person name="Fukuzawa H."/>
            <person name="Galik B."/>
            <person name="Grimanelli D."/>
            <person name="Grimwood J."/>
            <person name="Grossniklaus U."/>
            <person name="Hamada T."/>
            <person name="Haseloff J."/>
            <person name="Hetherington A.J."/>
            <person name="Higo A."/>
            <person name="Hirakawa Y."/>
            <person name="Hundley H.N."/>
            <person name="Ikeda Y."/>
            <person name="Inoue K."/>
            <person name="Inoue S.I."/>
            <person name="Ishida S."/>
            <person name="Jia Q."/>
            <person name="Kakita M."/>
            <person name="Kanazawa T."/>
            <person name="Kawai Y."/>
            <person name="Kawashima T."/>
            <person name="Kennedy M."/>
            <person name="Kinose K."/>
            <person name="Kinoshita T."/>
            <person name="Kohara Y."/>
            <person name="Koide E."/>
            <person name="Komatsu K."/>
            <person name="Kopischke S."/>
            <person name="Kubo M."/>
            <person name="Kyozuka J."/>
            <person name="Lagercrantz U."/>
            <person name="Lin S.S."/>
            <person name="Lindquist E."/>
            <person name="Lipzen A.M."/>
            <person name="Lu C.W."/>
            <person name="De Luna E."/>
            <person name="Martienssen R.A."/>
            <person name="Minamino N."/>
            <person name="Mizutani M."/>
            <person name="Mizutani M."/>
            <person name="Mochizuki N."/>
            <person name="Monte I."/>
            <person name="Mosher R."/>
            <person name="Nagasaki H."/>
            <person name="Nakagami H."/>
            <person name="Naramoto S."/>
            <person name="Nishitani K."/>
            <person name="Ohtani M."/>
            <person name="Okamoto T."/>
            <person name="Okumura M."/>
            <person name="Phillips J."/>
            <person name="Pollak B."/>
            <person name="Reinders A."/>
            <person name="Rovekamp M."/>
            <person name="Sano R."/>
            <person name="Sawa S."/>
            <person name="Schmid M.W."/>
            <person name="Shirakawa M."/>
            <person name="Solano R."/>
            <person name="Spunde A."/>
            <person name="Suetsugu N."/>
            <person name="Sugano S."/>
            <person name="Sugiyama A."/>
            <person name="Sun R."/>
            <person name="Suzuki Y."/>
            <person name="Takenaka M."/>
            <person name="Takezawa D."/>
            <person name="Tomogane H."/>
            <person name="Tsuzuki M."/>
            <person name="Ueda T."/>
            <person name="Umeda M."/>
            <person name="Ward J.M."/>
            <person name="Watanabe Y."/>
            <person name="Yazaki K."/>
            <person name="Yokoyama R."/>
            <person name="Yoshitake Y."/>
            <person name="Yotsui I."/>
            <person name="Zachgo S."/>
            <person name="Schmutz J."/>
        </authorList>
    </citation>
    <scope>NUCLEOTIDE SEQUENCE [LARGE SCALE GENOMIC DNA]</scope>
    <source>
        <strain evidence="2">Tak-1</strain>
    </source>
</reference>
<protein>
    <submittedName>
        <fullName evidence="1">Uncharacterized protein</fullName>
    </submittedName>
</protein>
<dbReference type="EMBL" id="KZ772816">
    <property type="protein sequence ID" value="PTQ29201.1"/>
    <property type="molecule type" value="Genomic_DNA"/>
</dbReference>
<dbReference type="AlphaFoldDB" id="A0A2R6W5S0"/>
<dbReference type="Proteomes" id="UP000244005">
    <property type="component" value="Unassembled WGS sequence"/>
</dbReference>
<evidence type="ECO:0000313" key="2">
    <source>
        <dbReference type="Proteomes" id="UP000244005"/>
    </source>
</evidence>
<accession>A0A2R6W5S0</accession>
<gene>
    <name evidence="1" type="ORF">MARPO_0146s0023</name>
</gene>
<sequence length="107" mass="11554">MHPSTTSSNSAVALVRSYEPARLPHYPTTHGSGEARFMETAWPPALVRSTGSFGRPVWAPELLNELDLPADAQTDEHSCLYVGPHSGLSLFCSGFGLDEDQESKPAL</sequence>
<evidence type="ECO:0000313" key="1">
    <source>
        <dbReference type="EMBL" id="PTQ29201.1"/>
    </source>
</evidence>